<dbReference type="InterPro" id="IPR002509">
    <property type="entry name" value="NODB_dom"/>
</dbReference>
<feature type="domain" description="NodB homology" evidence="4">
    <location>
        <begin position="81"/>
        <end position="244"/>
    </location>
</feature>
<dbReference type="EMBL" id="JBHMAF010000046">
    <property type="protein sequence ID" value="MFB9758890.1"/>
    <property type="molecule type" value="Genomic_DNA"/>
</dbReference>
<evidence type="ECO:0000313" key="5">
    <source>
        <dbReference type="EMBL" id="MFB9758890.1"/>
    </source>
</evidence>
<keyword evidence="5" id="KW-0378">Hydrolase</keyword>
<sequence length="244" mass="28074">MKKYIAVLLLFTCIFGLSSQAAAQKSVPILMYHSIDEFKGSGIRDLYVSPKSFEQQMRYLKANGYTLLTFERWDEINKVEKPIFVTFDDGYKNLWNAFSVFQKLKDDTFQPAGTIFAISDFITKPKRLSGPELLEMSNSKLFSIQSHTATHPDLRNTPNSEYELKGSKEKLESITGKPVIALAYPFGFFDDRVIAETKNYYKFAVTVKPGMFKETGQPNELYRMPRIFVTYDMTLKQFAEALHK</sequence>
<gene>
    <name evidence="5" type="ORF">ACFFMS_10420</name>
</gene>
<evidence type="ECO:0000256" key="1">
    <source>
        <dbReference type="ARBA" id="ARBA00004613"/>
    </source>
</evidence>
<dbReference type="GO" id="GO:0016787">
    <property type="term" value="F:hydrolase activity"/>
    <property type="evidence" value="ECO:0007669"/>
    <property type="project" value="UniProtKB-KW"/>
</dbReference>
<comment type="subcellular location">
    <subcellularLocation>
        <location evidence="1">Secreted</location>
    </subcellularLocation>
</comment>
<proteinExistence type="predicted"/>
<comment type="caution">
    <text evidence="5">The sequence shown here is derived from an EMBL/GenBank/DDBJ whole genome shotgun (WGS) entry which is preliminary data.</text>
</comment>
<dbReference type="CDD" id="cd10918">
    <property type="entry name" value="CE4_NodB_like_5s_6s"/>
    <property type="match status" value="1"/>
</dbReference>
<keyword evidence="6" id="KW-1185">Reference proteome</keyword>
<evidence type="ECO:0000256" key="2">
    <source>
        <dbReference type="ARBA" id="ARBA00022729"/>
    </source>
</evidence>
<dbReference type="SUPFAM" id="SSF88713">
    <property type="entry name" value="Glycoside hydrolase/deacetylase"/>
    <property type="match status" value="1"/>
</dbReference>
<protein>
    <submittedName>
        <fullName evidence="5">Polysaccharide deacetylase family protein</fullName>
        <ecNumber evidence="5">3.-.-.-</ecNumber>
    </submittedName>
</protein>
<feature type="signal peptide" evidence="3">
    <location>
        <begin position="1"/>
        <end position="23"/>
    </location>
</feature>
<dbReference type="Pfam" id="PF01522">
    <property type="entry name" value="Polysacc_deac_1"/>
    <property type="match status" value="1"/>
</dbReference>
<reference evidence="5 6" key="1">
    <citation type="submission" date="2024-09" db="EMBL/GenBank/DDBJ databases">
        <authorList>
            <person name="Sun Q."/>
            <person name="Mori K."/>
        </authorList>
    </citation>
    <scope>NUCLEOTIDE SEQUENCE [LARGE SCALE GENOMIC DNA]</scope>
    <source>
        <strain evidence="5 6">JCM 11201</strain>
    </source>
</reference>
<dbReference type="PROSITE" id="PS51677">
    <property type="entry name" value="NODB"/>
    <property type="match status" value="1"/>
</dbReference>
<evidence type="ECO:0000259" key="4">
    <source>
        <dbReference type="PROSITE" id="PS51677"/>
    </source>
</evidence>
<dbReference type="RefSeq" id="WP_379949180.1">
    <property type="nucleotide sequence ID" value="NZ_JBHMAF010000046.1"/>
</dbReference>
<keyword evidence="2 3" id="KW-0732">Signal</keyword>
<name>A0ABV5WE98_9BACI</name>
<dbReference type="EC" id="3.-.-.-" evidence="5"/>
<dbReference type="InterPro" id="IPR011330">
    <property type="entry name" value="Glyco_hydro/deAcase_b/a-brl"/>
</dbReference>
<dbReference type="PANTHER" id="PTHR34216">
    <property type="match status" value="1"/>
</dbReference>
<dbReference type="Proteomes" id="UP001589609">
    <property type="component" value="Unassembled WGS sequence"/>
</dbReference>
<dbReference type="PANTHER" id="PTHR34216:SF3">
    <property type="entry name" value="POLY-BETA-1,6-N-ACETYL-D-GLUCOSAMINE N-DEACETYLASE"/>
    <property type="match status" value="1"/>
</dbReference>
<accession>A0ABV5WE98</accession>
<evidence type="ECO:0000313" key="6">
    <source>
        <dbReference type="Proteomes" id="UP001589609"/>
    </source>
</evidence>
<dbReference type="InterPro" id="IPR051398">
    <property type="entry name" value="Polysacch_Deacetylase"/>
</dbReference>
<feature type="chain" id="PRO_5045296956" evidence="3">
    <location>
        <begin position="24"/>
        <end position="244"/>
    </location>
</feature>
<dbReference type="Gene3D" id="3.20.20.370">
    <property type="entry name" value="Glycoside hydrolase/deacetylase"/>
    <property type="match status" value="1"/>
</dbReference>
<evidence type="ECO:0000256" key="3">
    <source>
        <dbReference type="SAM" id="SignalP"/>
    </source>
</evidence>
<organism evidence="5 6">
    <name type="scientific">Ectobacillus funiculus</name>
    <dbReference type="NCBI Taxonomy" id="137993"/>
    <lineage>
        <taxon>Bacteria</taxon>
        <taxon>Bacillati</taxon>
        <taxon>Bacillota</taxon>
        <taxon>Bacilli</taxon>
        <taxon>Bacillales</taxon>
        <taxon>Bacillaceae</taxon>
        <taxon>Ectobacillus</taxon>
    </lineage>
</organism>